<dbReference type="SMART" id="SM00368">
    <property type="entry name" value="LRR_RI"/>
    <property type="match status" value="3"/>
</dbReference>
<feature type="compositionally biased region" description="Low complexity" evidence="1">
    <location>
        <begin position="355"/>
        <end position="365"/>
    </location>
</feature>
<feature type="compositionally biased region" description="Basic and acidic residues" evidence="1">
    <location>
        <begin position="317"/>
        <end position="353"/>
    </location>
</feature>
<reference evidence="2 3" key="1">
    <citation type="submission" date="2024-10" db="EMBL/GenBank/DDBJ databases">
        <title>Updated reference genomes for cyclostephanoid diatoms.</title>
        <authorList>
            <person name="Roberts W.R."/>
            <person name="Alverson A.J."/>
        </authorList>
    </citation>
    <scope>NUCLEOTIDE SEQUENCE [LARGE SCALE GENOMIC DNA]</scope>
    <source>
        <strain evidence="2 3">AJA276-08</strain>
    </source>
</reference>
<feature type="compositionally biased region" description="Basic and acidic residues" evidence="1">
    <location>
        <begin position="366"/>
        <end position="397"/>
    </location>
</feature>
<comment type="caution">
    <text evidence="2">The sequence shown here is derived from an EMBL/GenBank/DDBJ whole genome shotgun (WGS) entry which is preliminary data.</text>
</comment>
<evidence type="ECO:0000313" key="2">
    <source>
        <dbReference type="EMBL" id="KAL3774430.1"/>
    </source>
</evidence>
<evidence type="ECO:0000256" key="1">
    <source>
        <dbReference type="SAM" id="MobiDB-lite"/>
    </source>
</evidence>
<sequence>MNLLSFLDQENIVAEFRDLIDSNSDEAETIDTGIDKSDVIDIHKPNASGLTAVDVKAELHRRGLQPKGFYSDDVEILQRCFNDEHEGSIETKRKELMNKRIEEVKQARVHRERVLIHNMIIEEKETISNDPRLSEWFRMVVEKSCPLVCRIDGLNNISARSLSKVLWADNRIKSLDISKLKLSDKAGAYVARALRSNTSLIKLEMDENKFGPETCKVLAESLSVNSTLQSLSIASNPFDKCQDSVALLATALAINSGLVSLSLWQCGIGLEGGKAVCDAVSKNTSLISVEIGYNNFDHYDVIEMTTKLEANRRARELRLSREAESERDRERAAQDKEKGEREKDKDCQNRRWLEQQQTQRAQTRQVELERRRAEVQKEERMRQQMEHALKWEEERAKTASKKGKKGEKAKKGEKGKSQTSG</sequence>
<dbReference type="InterPro" id="IPR052394">
    <property type="entry name" value="LRR-containing"/>
</dbReference>
<protein>
    <submittedName>
        <fullName evidence="2">Uncharacterized protein</fullName>
    </submittedName>
</protein>
<dbReference type="EMBL" id="JALLAZ020001469">
    <property type="protein sequence ID" value="KAL3774430.1"/>
    <property type="molecule type" value="Genomic_DNA"/>
</dbReference>
<feature type="region of interest" description="Disordered" evidence="1">
    <location>
        <begin position="317"/>
        <end position="421"/>
    </location>
</feature>
<dbReference type="Gene3D" id="3.80.10.10">
    <property type="entry name" value="Ribonuclease Inhibitor"/>
    <property type="match status" value="2"/>
</dbReference>
<feature type="compositionally biased region" description="Basic and acidic residues" evidence="1">
    <location>
        <begin position="409"/>
        <end position="421"/>
    </location>
</feature>
<dbReference type="Proteomes" id="UP001530315">
    <property type="component" value="Unassembled WGS sequence"/>
</dbReference>
<dbReference type="InterPro" id="IPR032675">
    <property type="entry name" value="LRR_dom_sf"/>
</dbReference>
<evidence type="ECO:0000313" key="3">
    <source>
        <dbReference type="Proteomes" id="UP001530315"/>
    </source>
</evidence>
<dbReference type="SUPFAM" id="SSF52047">
    <property type="entry name" value="RNI-like"/>
    <property type="match status" value="1"/>
</dbReference>
<dbReference type="PANTHER" id="PTHR24114">
    <property type="entry name" value="LEUCINE RICH REPEAT FAMILY PROTEIN"/>
    <property type="match status" value="1"/>
</dbReference>
<name>A0ABD3NEE1_9STRA</name>
<accession>A0ABD3NEE1</accession>
<gene>
    <name evidence="2" type="ORF">ACHAW5_001672</name>
</gene>
<dbReference type="PANTHER" id="PTHR24114:SF2">
    <property type="entry name" value="F-BOX DOMAIN-CONTAINING PROTEIN-RELATED"/>
    <property type="match status" value="1"/>
</dbReference>
<feature type="compositionally biased region" description="Basic residues" evidence="1">
    <location>
        <begin position="398"/>
        <end position="408"/>
    </location>
</feature>
<proteinExistence type="predicted"/>
<keyword evidence="3" id="KW-1185">Reference proteome</keyword>
<dbReference type="AlphaFoldDB" id="A0ABD3NEE1"/>
<organism evidence="2 3">
    <name type="scientific">Stephanodiscus triporus</name>
    <dbReference type="NCBI Taxonomy" id="2934178"/>
    <lineage>
        <taxon>Eukaryota</taxon>
        <taxon>Sar</taxon>
        <taxon>Stramenopiles</taxon>
        <taxon>Ochrophyta</taxon>
        <taxon>Bacillariophyta</taxon>
        <taxon>Coscinodiscophyceae</taxon>
        <taxon>Thalassiosirophycidae</taxon>
        <taxon>Stephanodiscales</taxon>
        <taxon>Stephanodiscaceae</taxon>
        <taxon>Stephanodiscus</taxon>
    </lineage>
</organism>